<dbReference type="InterPro" id="IPR005517">
    <property type="entry name" value="Transl_elong_EFG/EF2_IV"/>
</dbReference>
<dbReference type="InterPro" id="IPR004161">
    <property type="entry name" value="EFTu-like_2"/>
</dbReference>
<comment type="caution">
    <text evidence="10">The sequence shown here is derived from an EMBL/GenBank/DDBJ whole genome shotgun (WGS) entry which is preliminary data.</text>
</comment>
<dbReference type="CDD" id="cd03713">
    <property type="entry name" value="EFG_mtEFG_C"/>
    <property type="match status" value="1"/>
</dbReference>
<feature type="binding site" evidence="7">
    <location>
        <begin position="83"/>
        <end position="87"/>
    </location>
    <ligand>
        <name>GTP</name>
        <dbReference type="ChEBI" id="CHEBI:37565"/>
    </ligand>
</feature>
<keyword evidence="4 7" id="KW-0648">Protein biosynthesis</keyword>
<evidence type="ECO:0000313" key="10">
    <source>
        <dbReference type="EMBL" id="MFD0924543.1"/>
    </source>
</evidence>
<keyword evidence="11" id="KW-1185">Reference proteome</keyword>
<evidence type="ECO:0000259" key="9">
    <source>
        <dbReference type="PROSITE" id="PS51722"/>
    </source>
</evidence>
<protein>
    <recommendedName>
        <fullName evidence="7 8">Elongation factor G</fullName>
        <shortName evidence="7">EF-G</shortName>
    </recommendedName>
</protein>
<proteinExistence type="inferred from homology"/>
<dbReference type="SUPFAM" id="SSF52540">
    <property type="entry name" value="P-loop containing nucleoside triphosphate hydrolases"/>
    <property type="match status" value="1"/>
</dbReference>
<dbReference type="PROSITE" id="PS00301">
    <property type="entry name" value="G_TR_1"/>
    <property type="match status" value="1"/>
</dbReference>
<evidence type="ECO:0000256" key="1">
    <source>
        <dbReference type="ARBA" id="ARBA00005870"/>
    </source>
</evidence>
<keyword evidence="7" id="KW-0963">Cytoplasm</keyword>
<dbReference type="Proteomes" id="UP001597068">
    <property type="component" value="Unassembled WGS sequence"/>
</dbReference>
<dbReference type="InterPro" id="IPR041095">
    <property type="entry name" value="EFG_II"/>
</dbReference>
<dbReference type="InterPro" id="IPR027417">
    <property type="entry name" value="P-loop_NTPase"/>
</dbReference>
<comment type="similarity">
    <text evidence="1 7">Belongs to the TRAFAC class translation factor GTPase superfamily. Classic translation factor GTPase family. EF-G/EF-2 subfamily.</text>
</comment>
<dbReference type="CDD" id="cd01434">
    <property type="entry name" value="EFG_mtEFG1_IV"/>
    <property type="match status" value="1"/>
</dbReference>
<dbReference type="Gene3D" id="2.40.30.10">
    <property type="entry name" value="Translation factors"/>
    <property type="match status" value="1"/>
</dbReference>
<evidence type="ECO:0000256" key="4">
    <source>
        <dbReference type="ARBA" id="ARBA00022917"/>
    </source>
</evidence>
<dbReference type="HAMAP" id="MF_00054_B">
    <property type="entry name" value="EF_G_EF_2_B"/>
    <property type="match status" value="1"/>
</dbReference>
<dbReference type="GO" id="GO:0003746">
    <property type="term" value="F:translation elongation factor activity"/>
    <property type="evidence" value="ECO:0007669"/>
    <property type="project" value="UniProtKB-KW"/>
</dbReference>
<dbReference type="Pfam" id="PF14492">
    <property type="entry name" value="EFG_III"/>
    <property type="match status" value="1"/>
</dbReference>
<dbReference type="NCBIfam" id="TIGR00231">
    <property type="entry name" value="small_GTP"/>
    <property type="match status" value="1"/>
</dbReference>
<reference evidence="11" key="1">
    <citation type="journal article" date="2019" name="Int. J. Syst. Evol. Microbiol.">
        <title>The Global Catalogue of Microorganisms (GCM) 10K type strain sequencing project: providing services to taxonomists for standard genome sequencing and annotation.</title>
        <authorList>
            <consortium name="The Broad Institute Genomics Platform"/>
            <consortium name="The Broad Institute Genome Sequencing Center for Infectious Disease"/>
            <person name="Wu L."/>
            <person name="Ma J."/>
        </authorList>
    </citation>
    <scope>NUCLEOTIDE SEQUENCE [LARGE SCALE GENOMIC DNA]</scope>
    <source>
        <strain evidence="11">CCUG 50873</strain>
    </source>
</reference>
<dbReference type="CDD" id="cd04088">
    <property type="entry name" value="EFG_mtEFG_II"/>
    <property type="match status" value="1"/>
</dbReference>
<dbReference type="PRINTS" id="PR00315">
    <property type="entry name" value="ELONGATNFCT"/>
</dbReference>
<dbReference type="Pfam" id="PF03764">
    <property type="entry name" value="EFG_IV"/>
    <property type="match status" value="1"/>
</dbReference>
<dbReference type="Pfam" id="PF03144">
    <property type="entry name" value="GTP_EFTU_D2"/>
    <property type="match status" value="1"/>
</dbReference>
<evidence type="ECO:0000256" key="5">
    <source>
        <dbReference type="ARBA" id="ARBA00023134"/>
    </source>
</evidence>
<dbReference type="RefSeq" id="WP_253647433.1">
    <property type="nucleotide sequence ID" value="NZ_BAAAMO010000002.1"/>
</dbReference>
<dbReference type="Gene3D" id="3.30.230.10">
    <property type="match status" value="1"/>
</dbReference>
<accession>A0ABW3G3K4</accession>
<evidence type="ECO:0000256" key="3">
    <source>
        <dbReference type="ARBA" id="ARBA00022768"/>
    </source>
</evidence>
<dbReference type="Gene3D" id="3.30.70.870">
    <property type="entry name" value="Elongation Factor G (Translational Gtpase), domain 3"/>
    <property type="match status" value="1"/>
</dbReference>
<name>A0ABW3G3K4_9NOCA</name>
<dbReference type="SUPFAM" id="SSF54211">
    <property type="entry name" value="Ribosomal protein S5 domain 2-like"/>
    <property type="match status" value="1"/>
</dbReference>
<dbReference type="InterPro" id="IPR000795">
    <property type="entry name" value="T_Tr_GTP-bd_dom"/>
</dbReference>
<dbReference type="InterPro" id="IPR005225">
    <property type="entry name" value="Small_GTP-bd"/>
</dbReference>
<dbReference type="PROSITE" id="PS51722">
    <property type="entry name" value="G_TR_2"/>
    <property type="match status" value="1"/>
</dbReference>
<dbReference type="SUPFAM" id="SSF50447">
    <property type="entry name" value="Translation proteins"/>
    <property type="match status" value="1"/>
</dbReference>
<dbReference type="SUPFAM" id="SSF54980">
    <property type="entry name" value="EF-G C-terminal domain-like"/>
    <property type="match status" value="2"/>
</dbReference>
<sequence>MAQDVLTDLNKVRNIGIMAHIDAGKTTTTERILFYTGISYKIGEVHDGAATMDWMEQEQERGITITSAATTCFWNDNQINIIDTPGHVDFTVEVERSLRVLDGAVAVFDGKEGVEPQSEQVWRQADKYDVPRICFVNKMDKLGADFYFTVQTIKDRLGAKPLVIQLPIGAENDFEGVVDLVEMKAKVWSGETKLGEKYDVQDIPADLVERAEQYREELLETVAESDEELLEKHFGGEPLTIDEIKGAIRKMTVNSEIYPVLCGSAFKNKGVQPMLDAVIDYLPSPLDVESVQGHAPGDEEKILTRKPSADEPFAALAFKIATHPFFGKLTYVRVYSGKVDSGAQVINSTKGKKERLGKLFQMHSNKENAVPTASAGHIYAVIGLKDTTTGDTLCDPQDQVILESMSFPDPVIQVSIEPKTKSDQEKLGTAIQKLAEEDPTFSVKLDEDTGQTVIGGMGELHLDILVDRMRREFKVEANVGKPQVAYRETIRKTVEKHDFTHKKQTGGSGQFAKVIVKLEPLVDAEDGATYEFVNSVTGGRVPREYIPSVDAGAQDAMQYGVLAGYPLVNLKFTLLDGAYHDVDSSEMAFKIAGSQALKEAARMAGPVILEPLMAVEVITPEDYMGDVIGDLNSRRGQIQAMEERSGARVVKALVPLSEMFGYIGDLRSKTQGRANYSMVFDSYAEVPANVSKEIIAKATGE</sequence>
<dbReference type="SMART" id="SM00838">
    <property type="entry name" value="EFG_C"/>
    <property type="match status" value="1"/>
</dbReference>
<evidence type="ECO:0000256" key="8">
    <source>
        <dbReference type="NCBIfam" id="TIGR00484"/>
    </source>
</evidence>
<dbReference type="SMART" id="SM00889">
    <property type="entry name" value="EFG_IV"/>
    <property type="match status" value="1"/>
</dbReference>
<dbReference type="Pfam" id="PF00009">
    <property type="entry name" value="GTP_EFTU"/>
    <property type="match status" value="1"/>
</dbReference>
<dbReference type="InterPro" id="IPR000640">
    <property type="entry name" value="EFG_V-like"/>
</dbReference>
<organism evidence="10 11">
    <name type="scientific">Williamsia deligens</name>
    <dbReference type="NCBI Taxonomy" id="321325"/>
    <lineage>
        <taxon>Bacteria</taxon>
        <taxon>Bacillati</taxon>
        <taxon>Actinomycetota</taxon>
        <taxon>Actinomycetes</taxon>
        <taxon>Mycobacteriales</taxon>
        <taxon>Nocardiaceae</taxon>
        <taxon>Williamsia</taxon>
    </lineage>
</organism>
<dbReference type="InterPro" id="IPR035647">
    <property type="entry name" value="EFG_III/V"/>
</dbReference>
<feature type="binding site" evidence="7">
    <location>
        <begin position="137"/>
        <end position="140"/>
    </location>
    <ligand>
        <name>GTP</name>
        <dbReference type="ChEBI" id="CHEBI:37565"/>
    </ligand>
</feature>
<dbReference type="NCBIfam" id="NF009381">
    <property type="entry name" value="PRK12740.1-5"/>
    <property type="match status" value="1"/>
</dbReference>
<keyword evidence="5 7" id="KW-0342">GTP-binding</keyword>
<dbReference type="InterPro" id="IPR004540">
    <property type="entry name" value="Transl_elong_EFG/EF2"/>
</dbReference>
<evidence type="ECO:0000256" key="6">
    <source>
        <dbReference type="ARBA" id="ARBA00024731"/>
    </source>
</evidence>
<evidence type="ECO:0000256" key="2">
    <source>
        <dbReference type="ARBA" id="ARBA00022741"/>
    </source>
</evidence>
<dbReference type="Gene3D" id="3.30.70.240">
    <property type="match status" value="1"/>
</dbReference>
<evidence type="ECO:0000313" key="11">
    <source>
        <dbReference type="Proteomes" id="UP001597068"/>
    </source>
</evidence>
<dbReference type="CDD" id="cd01886">
    <property type="entry name" value="EF-G"/>
    <property type="match status" value="1"/>
</dbReference>
<dbReference type="InterPro" id="IPR009022">
    <property type="entry name" value="EFG_III"/>
</dbReference>
<dbReference type="InterPro" id="IPR009000">
    <property type="entry name" value="Transl_B-barrel_sf"/>
</dbReference>
<dbReference type="PANTHER" id="PTHR43261:SF1">
    <property type="entry name" value="RIBOSOME-RELEASING FACTOR 2, MITOCHONDRIAL"/>
    <property type="match status" value="1"/>
</dbReference>
<gene>
    <name evidence="7 10" type="primary">fusA</name>
    <name evidence="10" type="ORF">ACFQ04_02215</name>
</gene>
<dbReference type="PANTHER" id="PTHR43261">
    <property type="entry name" value="TRANSLATION ELONGATION FACTOR G-RELATED"/>
    <property type="match status" value="1"/>
</dbReference>
<dbReference type="Gene3D" id="3.40.50.300">
    <property type="entry name" value="P-loop containing nucleotide triphosphate hydrolases"/>
    <property type="match status" value="1"/>
</dbReference>
<comment type="function">
    <text evidence="6 7">Catalyzes the GTP-dependent ribosomal translocation step during translation elongation. During this step, the ribosome changes from the pre-translocational (PRE) to the post-translocational (POST) state as the newly formed A-site-bound peptidyl-tRNA and P-site-bound deacylated tRNA move to the P and E sites, respectively. Catalyzes the coordinated movement of the two tRNA molecules, the mRNA and conformational changes in the ribosome.</text>
</comment>
<feature type="domain" description="Tr-type G" evidence="9">
    <location>
        <begin position="10"/>
        <end position="286"/>
    </location>
</feature>
<dbReference type="CDD" id="cd16262">
    <property type="entry name" value="EFG_III"/>
    <property type="match status" value="1"/>
</dbReference>
<keyword evidence="2 7" id="KW-0547">Nucleotide-binding</keyword>
<dbReference type="InterPro" id="IPR014721">
    <property type="entry name" value="Ribsml_uS5_D2-typ_fold_subgr"/>
</dbReference>
<dbReference type="NCBIfam" id="TIGR00484">
    <property type="entry name" value="EF-G"/>
    <property type="match status" value="1"/>
</dbReference>
<dbReference type="InterPro" id="IPR035649">
    <property type="entry name" value="EFG_V"/>
</dbReference>
<dbReference type="InterPro" id="IPR031157">
    <property type="entry name" value="G_TR_CS"/>
</dbReference>
<comment type="subcellular location">
    <subcellularLocation>
        <location evidence="7">Cytoplasm</location>
    </subcellularLocation>
</comment>
<dbReference type="EMBL" id="JBHTIL010000001">
    <property type="protein sequence ID" value="MFD0924543.1"/>
    <property type="molecule type" value="Genomic_DNA"/>
</dbReference>
<dbReference type="InterPro" id="IPR020568">
    <property type="entry name" value="Ribosomal_Su5_D2-typ_SF"/>
</dbReference>
<evidence type="ECO:0000256" key="7">
    <source>
        <dbReference type="HAMAP-Rule" id="MF_00054"/>
    </source>
</evidence>
<feature type="binding site" evidence="7">
    <location>
        <begin position="19"/>
        <end position="26"/>
    </location>
    <ligand>
        <name>GTP</name>
        <dbReference type="ChEBI" id="CHEBI:37565"/>
    </ligand>
</feature>
<dbReference type="InterPro" id="IPR047872">
    <property type="entry name" value="EFG_IV"/>
</dbReference>
<dbReference type="Pfam" id="PF00679">
    <property type="entry name" value="EFG_C"/>
    <property type="match status" value="1"/>
</dbReference>
<keyword evidence="3 7" id="KW-0251">Elongation factor</keyword>